<keyword evidence="3" id="KW-1185">Reference proteome</keyword>
<evidence type="ECO:0008006" key="4">
    <source>
        <dbReference type="Google" id="ProtNLM"/>
    </source>
</evidence>
<proteinExistence type="predicted"/>
<accession>A0A0Q0TXN0</accession>
<organism evidence="2 3">
    <name type="scientific">Corynebacterium oculi</name>
    <dbReference type="NCBI Taxonomy" id="1544416"/>
    <lineage>
        <taxon>Bacteria</taxon>
        <taxon>Bacillati</taxon>
        <taxon>Actinomycetota</taxon>
        <taxon>Actinomycetes</taxon>
        <taxon>Mycobacteriales</taxon>
        <taxon>Corynebacteriaceae</taxon>
        <taxon>Corynebacterium</taxon>
    </lineage>
</organism>
<evidence type="ECO:0000313" key="2">
    <source>
        <dbReference type="EMBL" id="KQB83788.1"/>
    </source>
</evidence>
<name>A0A0Q0TXN0_9CORY</name>
<feature type="transmembrane region" description="Helical" evidence="1">
    <location>
        <begin position="45"/>
        <end position="64"/>
    </location>
</feature>
<feature type="transmembrane region" description="Helical" evidence="1">
    <location>
        <begin position="105"/>
        <end position="127"/>
    </location>
</feature>
<keyword evidence="1" id="KW-0812">Transmembrane</keyword>
<keyword evidence="1" id="KW-1133">Transmembrane helix</keyword>
<dbReference type="Proteomes" id="UP000050517">
    <property type="component" value="Unassembled WGS sequence"/>
</dbReference>
<feature type="transmembrane region" description="Helical" evidence="1">
    <location>
        <begin position="133"/>
        <end position="155"/>
    </location>
</feature>
<dbReference type="EMBL" id="LKST01000003">
    <property type="protein sequence ID" value="KQB83788.1"/>
    <property type="molecule type" value="Genomic_DNA"/>
</dbReference>
<protein>
    <recommendedName>
        <fullName evidence="4">ATP synthase I chain</fullName>
    </recommendedName>
</protein>
<reference evidence="2 3" key="1">
    <citation type="submission" date="2015-10" db="EMBL/GenBank/DDBJ databases">
        <title>Corynebacteirum lowii and Corynebacterium oculi species nova, derived from human clinical disease and and emended description of Corynebacterium mastiditis.</title>
        <authorList>
            <person name="Bernard K."/>
            <person name="Pacheco A.L."/>
            <person name="Mcdougall C."/>
            <person name="Burtx T."/>
            <person name="Weibe D."/>
            <person name="Tyler S."/>
            <person name="Olson A.B."/>
            <person name="Cnockaert M."/>
            <person name="Eguchi H."/>
            <person name="Kuwahara T."/>
            <person name="Nakayama-Imaohji H."/>
            <person name="Boudewijins M."/>
            <person name="Van Hoecke F."/>
            <person name="Bernier A.-M."/>
            <person name="Vandamme P."/>
        </authorList>
    </citation>
    <scope>NUCLEOTIDE SEQUENCE [LARGE SCALE GENOMIC DNA]</scope>
    <source>
        <strain evidence="2 3">NML 130210</strain>
    </source>
</reference>
<sequence length="170" mass="18024">MYRGGSERVGLAVREGAVGRLGRVSDVQEENFDDPRRPLLRALRLGSMALAGITVISLALWGWIAGLPGVWGVLVGAAVGGGFVLMTVASVLLTSRTSPQTTGAVVLGSWLLKLVLVMLVMWGISGLDFYDRWALLVTVVVVLVVVLASETWGVLTSRVTYTESPSSPSV</sequence>
<keyword evidence="1" id="KW-0472">Membrane</keyword>
<evidence type="ECO:0000256" key="1">
    <source>
        <dbReference type="SAM" id="Phobius"/>
    </source>
</evidence>
<dbReference type="AlphaFoldDB" id="A0A0Q0TXN0"/>
<comment type="caution">
    <text evidence="2">The sequence shown here is derived from an EMBL/GenBank/DDBJ whole genome shotgun (WGS) entry which is preliminary data.</text>
</comment>
<dbReference type="PATRIC" id="fig|1544416.3.peg.1862"/>
<evidence type="ECO:0000313" key="3">
    <source>
        <dbReference type="Proteomes" id="UP000050517"/>
    </source>
</evidence>
<dbReference type="STRING" id="1544416.Cocul_01861"/>
<gene>
    <name evidence="2" type="ORF">Cocul_01861</name>
</gene>
<feature type="transmembrane region" description="Helical" evidence="1">
    <location>
        <begin position="70"/>
        <end position="93"/>
    </location>
</feature>